<dbReference type="PROSITE" id="PS00105">
    <property type="entry name" value="AA_TRANSFER_CLASS_1"/>
    <property type="match status" value="1"/>
</dbReference>
<dbReference type="GO" id="GO:0030170">
    <property type="term" value="F:pyridoxal phosphate binding"/>
    <property type="evidence" value="ECO:0007669"/>
    <property type="project" value="InterPro"/>
</dbReference>
<dbReference type="GO" id="GO:0006520">
    <property type="term" value="P:amino acid metabolic process"/>
    <property type="evidence" value="ECO:0007669"/>
    <property type="project" value="InterPro"/>
</dbReference>
<dbReference type="PANTHER" id="PTHR46383">
    <property type="entry name" value="ASPARTATE AMINOTRANSFERASE"/>
    <property type="match status" value="1"/>
</dbReference>
<reference evidence="11" key="1">
    <citation type="submission" date="2015-09" db="EMBL/GenBank/DDBJ databases">
        <authorList>
            <person name="Rodrigo-Torres Lidia"/>
            <person name="Arahal R.David."/>
        </authorList>
    </citation>
    <scope>NUCLEOTIDE SEQUENCE [LARGE SCALE GENOMIC DNA]</scope>
    <source>
        <strain evidence="11">CECT 5114</strain>
    </source>
</reference>
<dbReference type="InterPro" id="IPR050596">
    <property type="entry name" value="AspAT/PAT-like"/>
</dbReference>
<evidence type="ECO:0000313" key="11">
    <source>
        <dbReference type="Proteomes" id="UP000051184"/>
    </source>
</evidence>
<accession>A0A0P1IX46</accession>
<keyword evidence="6" id="KW-0663">Pyridoxal phosphate</keyword>
<dbReference type="FunFam" id="3.40.640.10:FF:000033">
    <property type="entry name" value="Aspartate aminotransferase"/>
    <property type="match status" value="1"/>
</dbReference>
<dbReference type="SUPFAM" id="SSF53383">
    <property type="entry name" value="PLP-dependent transferases"/>
    <property type="match status" value="1"/>
</dbReference>
<dbReference type="EMBL" id="CYUE01000013">
    <property type="protein sequence ID" value="CUK25764.1"/>
    <property type="molecule type" value="Genomic_DNA"/>
</dbReference>
<dbReference type="AlphaFoldDB" id="A0A0P1IX46"/>
<keyword evidence="5 8" id="KW-0808">Transferase</keyword>
<evidence type="ECO:0000256" key="6">
    <source>
        <dbReference type="ARBA" id="ARBA00022898"/>
    </source>
</evidence>
<dbReference type="STRING" id="1715691.TA5113_02317"/>
<dbReference type="PANTHER" id="PTHR46383:SF1">
    <property type="entry name" value="ASPARTATE AMINOTRANSFERASE"/>
    <property type="match status" value="1"/>
</dbReference>
<dbReference type="Proteomes" id="UP000051184">
    <property type="component" value="Unassembled WGS sequence"/>
</dbReference>
<dbReference type="InterPro" id="IPR004839">
    <property type="entry name" value="Aminotransferase_I/II_large"/>
</dbReference>
<evidence type="ECO:0000256" key="4">
    <source>
        <dbReference type="ARBA" id="ARBA00022576"/>
    </source>
</evidence>
<comment type="cofactor">
    <cofactor evidence="1 8">
        <name>pyridoxal 5'-phosphate</name>
        <dbReference type="ChEBI" id="CHEBI:597326"/>
    </cofactor>
</comment>
<sequence length="405" mass="43909">MAECLMSFLSKTLSRVKPSPTIAMSAKAQELKAAGRDIIGLSAGEPDFDTPENIREAAKAAIDAGKTRYTAPDGIIELKEAICAKLKRDNGLDYTPKQVSVGTGGKQTLYNALMATLNPGDEVVIPAPYWVSYPDMVLLAGGTPVVVEASLENNFKLTAEQLDAAITPNTKWFIFNSPSNPTGAGYSHDELKALTDVLLKHPHVWVMTDDMYELLAYDDFKFCTPAEVEPQLYERTLTCNGVSKAYAMTGWRIGYAAGPEHVIAAMRKIQSQSTSNPCSVSQWAAIEALNGTQDFIAPNNEKFVRRRDMAVRMLSAIDGITCPKPEGAFYVYPSIAGLIGKTTPAGTKITDDETFATALLEEKDVAVVFGAAFGLSPNFRISYATSDEELKEALNRITDFCASLS</sequence>
<evidence type="ECO:0000256" key="1">
    <source>
        <dbReference type="ARBA" id="ARBA00001933"/>
    </source>
</evidence>
<dbReference type="InterPro" id="IPR015424">
    <property type="entry name" value="PyrdxlP-dep_Trfase"/>
</dbReference>
<evidence type="ECO:0000259" key="9">
    <source>
        <dbReference type="Pfam" id="PF00155"/>
    </source>
</evidence>
<protein>
    <recommendedName>
        <fullName evidence="8">Aminotransferase</fullName>
        <ecNumber evidence="8">2.6.1.-</ecNumber>
    </recommendedName>
</protein>
<dbReference type="Pfam" id="PF00155">
    <property type="entry name" value="Aminotran_1_2"/>
    <property type="match status" value="1"/>
</dbReference>
<comment type="similarity">
    <text evidence="2 8">Belongs to the class-I pyridoxal-phosphate-dependent aminotransferase family.</text>
</comment>
<evidence type="ECO:0000256" key="2">
    <source>
        <dbReference type="ARBA" id="ARBA00007441"/>
    </source>
</evidence>
<comment type="subunit">
    <text evidence="3">Homodimer.</text>
</comment>
<keyword evidence="4 8" id="KW-0032">Aminotransferase</keyword>
<dbReference type="InterPro" id="IPR004838">
    <property type="entry name" value="NHTrfase_class1_PyrdxlP-BS"/>
</dbReference>
<organism evidence="10 11">
    <name type="scientific">Cognatishimia activa</name>
    <dbReference type="NCBI Taxonomy" id="1715691"/>
    <lineage>
        <taxon>Bacteria</taxon>
        <taxon>Pseudomonadati</taxon>
        <taxon>Pseudomonadota</taxon>
        <taxon>Alphaproteobacteria</taxon>
        <taxon>Rhodobacterales</taxon>
        <taxon>Paracoccaceae</taxon>
        <taxon>Cognatishimia</taxon>
    </lineage>
</organism>
<evidence type="ECO:0000256" key="8">
    <source>
        <dbReference type="RuleBase" id="RU000481"/>
    </source>
</evidence>
<proteinExistence type="inferred from homology"/>
<dbReference type="Gene3D" id="3.40.640.10">
    <property type="entry name" value="Type I PLP-dependent aspartate aminotransferase-like (Major domain)"/>
    <property type="match status" value="1"/>
</dbReference>
<dbReference type="GO" id="GO:0004069">
    <property type="term" value="F:L-aspartate:2-oxoglutarate aminotransferase activity"/>
    <property type="evidence" value="ECO:0007669"/>
    <property type="project" value="UniProtKB-EC"/>
</dbReference>
<dbReference type="InterPro" id="IPR015422">
    <property type="entry name" value="PyrdxlP-dep_Trfase_small"/>
</dbReference>
<name>A0A0P1IX46_9RHOB</name>
<gene>
    <name evidence="10" type="ORF">TA5114_01568</name>
</gene>
<evidence type="ECO:0000256" key="7">
    <source>
        <dbReference type="ARBA" id="ARBA00049185"/>
    </source>
</evidence>
<feature type="domain" description="Aminotransferase class I/classII large" evidence="9">
    <location>
        <begin position="37"/>
        <end position="397"/>
    </location>
</feature>
<evidence type="ECO:0000256" key="3">
    <source>
        <dbReference type="ARBA" id="ARBA00011738"/>
    </source>
</evidence>
<dbReference type="EC" id="2.6.1.-" evidence="8"/>
<dbReference type="Gene3D" id="3.90.1150.10">
    <property type="entry name" value="Aspartate Aminotransferase, domain 1"/>
    <property type="match status" value="1"/>
</dbReference>
<dbReference type="InterPro" id="IPR015421">
    <property type="entry name" value="PyrdxlP-dep_Trfase_major"/>
</dbReference>
<evidence type="ECO:0000313" key="10">
    <source>
        <dbReference type="EMBL" id="CUK25764.1"/>
    </source>
</evidence>
<comment type="catalytic activity">
    <reaction evidence="7">
        <text>L-aspartate + 2-oxoglutarate = oxaloacetate + L-glutamate</text>
        <dbReference type="Rhea" id="RHEA:21824"/>
        <dbReference type="ChEBI" id="CHEBI:16452"/>
        <dbReference type="ChEBI" id="CHEBI:16810"/>
        <dbReference type="ChEBI" id="CHEBI:29985"/>
        <dbReference type="ChEBI" id="CHEBI:29991"/>
        <dbReference type="EC" id="2.6.1.1"/>
    </reaction>
</comment>
<evidence type="ECO:0000256" key="5">
    <source>
        <dbReference type="ARBA" id="ARBA00022679"/>
    </source>
</evidence>
<keyword evidence="11" id="KW-1185">Reference proteome</keyword>
<dbReference type="CDD" id="cd00609">
    <property type="entry name" value="AAT_like"/>
    <property type="match status" value="1"/>
</dbReference>